<organism evidence="12 13">
    <name type="scientific">Galendromus occidentalis</name>
    <name type="common">western predatory mite</name>
    <dbReference type="NCBI Taxonomy" id="34638"/>
    <lineage>
        <taxon>Eukaryota</taxon>
        <taxon>Metazoa</taxon>
        <taxon>Ecdysozoa</taxon>
        <taxon>Arthropoda</taxon>
        <taxon>Chelicerata</taxon>
        <taxon>Arachnida</taxon>
        <taxon>Acari</taxon>
        <taxon>Parasitiformes</taxon>
        <taxon>Mesostigmata</taxon>
        <taxon>Gamasina</taxon>
        <taxon>Phytoseioidea</taxon>
        <taxon>Phytoseiidae</taxon>
        <taxon>Typhlodrominae</taxon>
        <taxon>Galendromus</taxon>
    </lineage>
</organism>
<dbReference type="GO" id="GO:0005886">
    <property type="term" value="C:plasma membrane"/>
    <property type="evidence" value="ECO:0007669"/>
    <property type="project" value="TreeGrafter"/>
</dbReference>
<dbReference type="InterPro" id="IPR036028">
    <property type="entry name" value="SH3-like_dom_sf"/>
</dbReference>
<dbReference type="InterPro" id="IPR027007">
    <property type="entry name" value="C2_DOCK-type_domain"/>
</dbReference>
<keyword evidence="3" id="KW-0963">Cytoplasm</keyword>
<comment type="similarity">
    <text evidence="7">Belongs to the DOCK family.</text>
</comment>
<feature type="compositionally biased region" description="Polar residues" evidence="8">
    <location>
        <begin position="1740"/>
        <end position="1749"/>
    </location>
</feature>
<dbReference type="Pfam" id="PF07653">
    <property type="entry name" value="SH3_2"/>
    <property type="match status" value="1"/>
</dbReference>
<dbReference type="InterPro" id="IPR032376">
    <property type="entry name" value="DOCK_N"/>
</dbReference>
<dbReference type="Pfam" id="PF20422">
    <property type="entry name" value="DHR-2_Lobe_B"/>
    <property type="match status" value="1"/>
</dbReference>
<evidence type="ECO:0000256" key="3">
    <source>
        <dbReference type="ARBA" id="ARBA00022490"/>
    </source>
</evidence>
<dbReference type="GO" id="GO:0007264">
    <property type="term" value="P:small GTPase-mediated signal transduction"/>
    <property type="evidence" value="ECO:0007669"/>
    <property type="project" value="InterPro"/>
</dbReference>
<gene>
    <name evidence="13" type="primary">LOC100898293</name>
</gene>
<dbReference type="PROSITE" id="PS50002">
    <property type="entry name" value="SH3"/>
    <property type="match status" value="1"/>
</dbReference>
<dbReference type="InterPro" id="IPR046773">
    <property type="entry name" value="DOCKER_Lobe_C"/>
</dbReference>
<dbReference type="SUPFAM" id="SSF50044">
    <property type="entry name" value="SH3-domain"/>
    <property type="match status" value="1"/>
</dbReference>
<comment type="subcellular location">
    <subcellularLocation>
        <location evidence="1">Cytoplasm</location>
    </subcellularLocation>
</comment>
<protein>
    <submittedName>
        <fullName evidence="13">Dedicator of cytokinesis protein 1</fullName>
    </submittedName>
</protein>
<dbReference type="Gene3D" id="1.25.40.410">
    <property type="match status" value="1"/>
</dbReference>
<dbReference type="Gene3D" id="1.20.58.740">
    <property type="match status" value="1"/>
</dbReference>
<accession>A0AAJ7SHK8</accession>
<feature type="region of interest" description="Disordered" evidence="8">
    <location>
        <begin position="1670"/>
        <end position="1755"/>
    </location>
</feature>
<feature type="region of interest" description="Disordered" evidence="8">
    <location>
        <begin position="1791"/>
        <end position="1822"/>
    </location>
</feature>
<dbReference type="PANTHER" id="PTHR45653">
    <property type="entry name" value="DEDICATOR OF CYTOKINESIS"/>
    <property type="match status" value="1"/>
</dbReference>
<sequence length="1896" mass="218037">MKWTPVSDKHKYAVAIANFFCQQDKPNRLQLTVGETVHILEENGDWYYGANMRSRKVRGIFPKSYVALKECHVDKITTVEEVIPKEPAIIKEITAVLREWEPLWEQLYLRNRTSFDTVRSYIFELVDARRKILSGTLPMDELREIKQKVISRIEMGNALLDLDIVVRDSNGNIMNPKYTSTIAVHRAHLEASERIALQRSAQAQKQQDPYNAIGVYNRASMSATYCHNLMVIFRRFEGGKISDDVDLIMSLYDPREGRFITENYVVRWTKTSQANTFDYNSMRCLFTDLGSRDLKRDRVCFVCQIVRIGPMEMKDPEARKSANITMGTLSGKPKVEAGDMRRPFGVAALDITAILKGQQEADEDKPSFVPYVPCGEHDFLDSLIKKVCTMKEVTQKEQKGLYLSFKALRGDLKTVREENPHLVSATTFKARKMGFPEIILPGDVRNDLYLTVVQAEFARGGVKTGGNIQVTVRVCDERGDLLQGVISVGAGTENLSEYQTVIYYHEDKPKWSETFKVDVPIEDFYNAHLKFTFRHRSSNEAKDRTEKPFGMSFVKLMQPNGTTLNDEIHDLLIYRIDNKKFIDNDASYLGLPSTRSELAQMQSNQSAIGNNKLGLSLSPKDYFQISTLVCSTKLTQNVDLLGLLKWFDNKADLQRYLMALMKVDGEEVVKFLQDILDALFTILMQNSDTDVYDNLVFECLVFLIGLISDRKYQHFRPVLDLYIQKNFSATLAYNKLIIVLRYYVEHLSMNSLNEPQGGIHLRAVKSLEYLLKFIVHSRKLFAHLNEDNDAESFEESLDSLLCSITTLMNYKSENVTEIQDACLKYFPCVISDVLEVFDGPKLADIVTNLINSVPPGRLMAQKLTCMKDVIKSRLFENPDGRAILLPCFCRHIRALLDHFDCEDLRRVDMQRLQEFELCIETSSEMLLFLYGVDNTSSDVSCVMMSILRSVIQTVIRLDRSSHLVGNVVALMIDIFRQMNDFHFKNYMAHFQTDVDLTDFLMEILLVFKDLVRKTVYHRDWCDMIMLQNSVTLTCLRHFSIAIKERFLRNFDEQVWNNFFHCAIAFMTQESLQLEQFSPNKKDKLILRYKDMRRETGFEVRSMWFSLNEHKIRFIPAMVGPFLEMTMIPQLDLRKATIPIFFDMMQCEHYSTLPLDGTYLQTGIKGNFGLFENEFITKLDVLVEGGKADCEYQKLFTDLMSRLVENQSGLYISGTRFVKTAGGLMDRLLQYRSIANDESKENRMSCTVNLLEFYNDINRKEMYIRYLHKLCDLHLECENFIEAGFALKHHAKLLNWSDDVLPNMLRSSKYPHCDTHRELKEHLYYDILENFDKGRLWEAGLGLCKELVALYENETYDYNQLSLLHGKISTFYDNIMKVLRPEPEYFRVGYYGRGFPAFLQNKVFVYRGKEYERLADFSARLLNQFPNAVLFTKLTEPDDEVTKSNRQYLQINHVEAVMAHQERFRGKLVHDHILKYYKVNEVKEFTFDRLMRKTPSGGGGNDNDNEFANMWVERKSLEIAHPLPGLLRWFAVIRTKTDEVSPIQHAIETMEKTNYKLIESIQQQKCDSSTPLSPFTMKLSGIIEPAVNGGIANYEKAFFTEEAMRNMEPRDLDFVPILKKTIAALVPILAEGLRVHKMRMLDNIRQHHEHMENCFGKLKEHIERQYGIASLPPELSDSNPGIRGIRSLISQPPSIRSENESLSNFGSTDGNSKQNSRSWMPNLTLSRKSRESRERESSVSAINRRNSGAPSDNGFEVESIVGSNHELKSKNSNSTHSLSSTSMEFDRSIIELSEPLVTQRPPRAEQERRSRPSSAQYTRNPLSPSIVDNNGFFLAHQDSLPASFAADESPPPLPMKQNSVDCSSVVVNDDGVALRKLPPKLKPPPLPVKEMSASPKK</sequence>
<dbReference type="InterPro" id="IPR026791">
    <property type="entry name" value="DOCK"/>
</dbReference>
<evidence type="ECO:0000259" key="10">
    <source>
        <dbReference type="PROSITE" id="PS51650"/>
    </source>
</evidence>
<dbReference type="RefSeq" id="XP_028968827.1">
    <property type="nucleotide sequence ID" value="XM_029112994.1"/>
</dbReference>
<dbReference type="Pfam" id="PF23554">
    <property type="entry name" value="TPR_DOCK"/>
    <property type="match status" value="1"/>
</dbReference>
<dbReference type="Gene3D" id="2.30.30.40">
    <property type="entry name" value="SH3 Domains"/>
    <property type="match status" value="1"/>
</dbReference>
<dbReference type="CDD" id="cd11872">
    <property type="entry name" value="SH3_DOCK_AB"/>
    <property type="match status" value="1"/>
</dbReference>
<dbReference type="Pfam" id="PF06920">
    <property type="entry name" value="DHR-2_Lobe_A"/>
    <property type="match status" value="1"/>
</dbReference>
<dbReference type="Pfam" id="PF14429">
    <property type="entry name" value="DOCK-C2"/>
    <property type="match status" value="1"/>
</dbReference>
<evidence type="ECO:0000256" key="8">
    <source>
        <dbReference type="SAM" id="MobiDB-lite"/>
    </source>
</evidence>
<evidence type="ECO:0000256" key="5">
    <source>
        <dbReference type="ARBA" id="ARBA00022658"/>
    </source>
</evidence>
<dbReference type="Pfam" id="PF16172">
    <property type="entry name" value="DOCK_N"/>
    <property type="match status" value="1"/>
</dbReference>
<evidence type="ECO:0000313" key="13">
    <source>
        <dbReference type="RefSeq" id="XP_028968827.1"/>
    </source>
</evidence>
<dbReference type="GO" id="GO:0031267">
    <property type="term" value="F:small GTPase binding"/>
    <property type="evidence" value="ECO:0007669"/>
    <property type="project" value="TreeGrafter"/>
</dbReference>
<evidence type="ECO:0000256" key="6">
    <source>
        <dbReference type="PROSITE-ProRule" id="PRU00192"/>
    </source>
</evidence>
<dbReference type="InterPro" id="IPR046770">
    <property type="entry name" value="DOCKER_Lobe_B"/>
</dbReference>
<dbReference type="Gene3D" id="2.60.40.150">
    <property type="entry name" value="C2 domain"/>
    <property type="match status" value="1"/>
</dbReference>
<feature type="compositionally biased region" description="Polar residues" evidence="8">
    <location>
        <begin position="1687"/>
        <end position="1724"/>
    </location>
</feature>
<evidence type="ECO:0000259" key="9">
    <source>
        <dbReference type="PROSITE" id="PS50002"/>
    </source>
</evidence>
<name>A0AAJ7SHK8_9ACAR</name>
<dbReference type="Gene3D" id="1.20.1270.350">
    <property type="entry name" value="Dedicator of cytokinesis N-terminal subdomain"/>
    <property type="match status" value="1"/>
</dbReference>
<feature type="domain" description="DOCKER" evidence="11">
    <location>
        <begin position="1253"/>
        <end position="1670"/>
    </location>
</feature>
<evidence type="ECO:0000256" key="7">
    <source>
        <dbReference type="PROSITE-ProRule" id="PRU00983"/>
    </source>
</evidence>
<proteinExistence type="inferred from homology"/>
<dbReference type="GO" id="GO:0005737">
    <property type="term" value="C:cytoplasm"/>
    <property type="evidence" value="ECO:0007669"/>
    <property type="project" value="UniProtKB-SubCell"/>
</dbReference>
<dbReference type="PANTHER" id="PTHR45653:SF10">
    <property type="entry name" value="MYOBLAST CITY, ISOFORM B"/>
    <property type="match status" value="1"/>
</dbReference>
<feature type="domain" description="C2 DOCK-type" evidence="10">
    <location>
        <begin position="445"/>
        <end position="630"/>
    </location>
</feature>
<dbReference type="InterPro" id="IPR046769">
    <property type="entry name" value="DOCKER_Lobe_A"/>
</dbReference>
<dbReference type="InterPro" id="IPR001452">
    <property type="entry name" value="SH3_domain"/>
</dbReference>
<keyword evidence="4" id="KW-0597">Phosphoprotein</keyword>
<evidence type="ECO:0000256" key="2">
    <source>
        <dbReference type="ARBA" id="ARBA00022443"/>
    </source>
</evidence>
<feature type="domain" description="SH3" evidence="9">
    <location>
        <begin position="8"/>
        <end position="71"/>
    </location>
</feature>
<keyword evidence="2 6" id="KW-0728">SH3 domain</keyword>
<evidence type="ECO:0000256" key="4">
    <source>
        <dbReference type="ARBA" id="ARBA00022553"/>
    </source>
</evidence>
<dbReference type="InterPro" id="IPR035892">
    <property type="entry name" value="C2_domain_sf"/>
</dbReference>
<dbReference type="InterPro" id="IPR043161">
    <property type="entry name" value="DOCK_C_lobe_A"/>
</dbReference>
<dbReference type="GO" id="GO:0005085">
    <property type="term" value="F:guanyl-nucleotide exchange factor activity"/>
    <property type="evidence" value="ECO:0007669"/>
    <property type="project" value="UniProtKB-KW"/>
</dbReference>
<dbReference type="InterPro" id="IPR056372">
    <property type="entry name" value="TPR_DOCK"/>
</dbReference>
<evidence type="ECO:0000313" key="12">
    <source>
        <dbReference type="Proteomes" id="UP000694867"/>
    </source>
</evidence>
<dbReference type="GO" id="GO:0016477">
    <property type="term" value="P:cell migration"/>
    <property type="evidence" value="ECO:0007669"/>
    <property type="project" value="TreeGrafter"/>
</dbReference>
<dbReference type="GO" id="GO:0007520">
    <property type="term" value="P:myoblast fusion"/>
    <property type="evidence" value="ECO:0007669"/>
    <property type="project" value="TreeGrafter"/>
</dbReference>
<dbReference type="PROSITE" id="PS51650">
    <property type="entry name" value="C2_DOCK"/>
    <property type="match status" value="1"/>
</dbReference>
<feature type="region of interest" description="Disordered" evidence="8">
    <location>
        <begin position="1874"/>
        <end position="1896"/>
    </location>
</feature>
<dbReference type="SMART" id="SM00326">
    <property type="entry name" value="SH3"/>
    <property type="match status" value="1"/>
</dbReference>
<dbReference type="InterPro" id="IPR027357">
    <property type="entry name" value="DOCKER_dom"/>
</dbReference>
<evidence type="ECO:0000259" key="11">
    <source>
        <dbReference type="PROSITE" id="PS51651"/>
    </source>
</evidence>
<dbReference type="CTD" id="42817"/>
<evidence type="ECO:0000256" key="1">
    <source>
        <dbReference type="ARBA" id="ARBA00004496"/>
    </source>
</evidence>
<keyword evidence="12" id="KW-1185">Reference proteome</keyword>
<dbReference type="PROSITE" id="PS51651">
    <property type="entry name" value="DOCKER"/>
    <property type="match status" value="1"/>
</dbReference>
<reference evidence="13" key="1">
    <citation type="submission" date="2025-08" db="UniProtKB">
        <authorList>
            <consortium name="RefSeq"/>
        </authorList>
    </citation>
    <scope>IDENTIFICATION</scope>
</reference>
<dbReference type="KEGG" id="goe:100898293"/>
<dbReference type="Pfam" id="PF20421">
    <property type="entry name" value="DHR-2_Lobe_C"/>
    <property type="match status" value="1"/>
</dbReference>
<dbReference type="InterPro" id="IPR042455">
    <property type="entry name" value="DOCK_N_sub1"/>
</dbReference>
<feature type="compositionally biased region" description="Polar residues" evidence="8">
    <location>
        <begin position="1811"/>
        <end position="1822"/>
    </location>
</feature>
<dbReference type="InterPro" id="IPR043162">
    <property type="entry name" value="DOCK_C_lobe_C"/>
</dbReference>
<dbReference type="GeneID" id="100898293"/>
<feature type="compositionally biased region" description="Basic and acidic residues" evidence="8">
    <location>
        <begin position="1727"/>
        <end position="1736"/>
    </location>
</feature>
<dbReference type="Proteomes" id="UP000694867">
    <property type="component" value="Unplaced"/>
</dbReference>
<keyword evidence="5" id="KW-0344">Guanine-nucleotide releasing factor</keyword>
<dbReference type="FunFam" id="1.20.58.740:FF:000004">
    <property type="entry name" value="Dedicator of cytokinesis protein 1"/>
    <property type="match status" value="1"/>
</dbReference>